<dbReference type="KEGG" id="mpp:MICPUCDRAFT_61565"/>
<protein>
    <submittedName>
        <fullName evidence="2">Predicted protein</fullName>
    </submittedName>
</protein>
<dbReference type="AlphaFoldDB" id="C1MIA0"/>
<dbReference type="Proteomes" id="UP000001876">
    <property type="component" value="Unassembled WGS sequence"/>
</dbReference>
<sequence>MMVNGVDMAEDITVIDGGTAPFAIDSDCMLFFWLVSRLSSACDSGTIAGDAQRLEAVLTGALEDIKNTTAAWTRKRFELMTGLLLAIVTGPNHALDGFIDRGFEAPKFFRDLATAWRQLLNPNGRAGTDGPKRLKEDGVTPDMM</sequence>
<evidence type="ECO:0000313" key="2">
    <source>
        <dbReference type="EMBL" id="EEH60344.1"/>
    </source>
</evidence>
<name>C1MIA0_MICPC</name>
<accession>C1MIA0</accession>
<keyword evidence="3" id="KW-1185">Reference proteome</keyword>
<evidence type="ECO:0000313" key="3">
    <source>
        <dbReference type="Proteomes" id="UP000001876"/>
    </source>
</evidence>
<feature type="region of interest" description="Disordered" evidence="1">
    <location>
        <begin position="122"/>
        <end position="144"/>
    </location>
</feature>
<dbReference type="GeneID" id="9680563"/>
<dbReference type="RefSeq" id="XP_003055092.1">
    <property type="nucleotide sequence ID" value="XM_003055046.1"/>
</dbReference>
<proteinExistence type="predicted"/>
<evidence type="ECO:0000256" key="1">
    <source>
        <dbReference type="SAM" id="MobiDB-lite"/>
    </source>
</evidence>
<gene>
    <name evidence="2" type="ORF">MICPUCDRAFT_61565</name>
</gene>
<organism evidence="3">
    <name type="scientific">Micromonas pusilla (strain CCMP1545)</name>
    <name type="common">Picoplanktonic green alga</name>
    <dbReference type="NCBI Taxonomy" id="564608"/>
    <lineage>
        <taxon>Eukaryota</taxon>
        <taxon>Viridiplantae</taxon>
        <taxon>Chlorophyta</taxon>
        <taxon>Mamiellophyceae</taxon>
        <taxon>Mamiellales</taxon>
        <taxon>Mamiellaceae</taxon>
        <taxon>Micromonas</taxon>
    </lineage>
</organism>
<reference evidence="2 3" key="1">
    <citation type="journal article" date="2009" name="Science">
        <title>Green evolution and dynamic adaptations revealed by genomes of the marine picoeukaryotes Micromonas.</title>
        <authorList>
            <person name="Worden A.Z."/>
            <person name="Lee J.H."/>
            <person name="Mock T."/>
            <person name="Rouze P."/>
            <person name="Simmons M.P."/>
            <person name="Aerts A.L."/>
            <person name="Allen A.E."/>
            <person name="Cuvelier M.L."/>
            <person name="Derelle E."/>
            <person name="Everett M.V."/>
            <person name="Foulon E."/>
            <person name="Grimwood J."/>
            <person name="Gundlach H."/>
            <person name="Henrissat B."/>
            <person name="Napoli C."/>
            <person name="McDonald S.M."/>
            <person name="Parker M.S."/>
            <person name="Rombauts S."/>
            <person name="Salamov A."/>
            <person name="Von Dassow P."/>
            <person name="Badger J.H."/>
            <person name="Coutinho P.M."/>
            <person name="Demir E."/>
            <person name="Dubchak I."/>
            <person name="Gentemann C."/>
            <person name="Eikrem W."/>
            <person name="Gready J.E."/>
            <person name="John U."/>
            <person name="Lanier W."/>
            <person name="Lindquist E.A."/>
            <person name="Lucas S."/>
            <person name="Mayer K.F."/>
            <person name="Moreau H."/>
            <person name="Not F."/>
            <person name="Otillar R."/>
            <person name="Panaud O."/>
            <person name="Pangilinan J."/>
            <person name="Paulsen I."/>
            <person name="Piegu B."/>
            <person name="Poliakov A."/>
            <person name="Robbens S."/>
            <person name="Schmutz J."/>
            <person name="Toulza E."/>
            <person name="Wyss T."/>
            <person name="Zelensky A."/>
            <person name="Zhou K."/>
            <person name="Armbrust E.V."/>
            <person name="Bhattacharya D."/>
            <person name="Goodenough U.W."/>
            <person name="Van de Peer Y."/>
            <person name="Grigoriev I.V."/>
        </authorList>
    </citation>
    <scope>NUCLEOTIDE SEQUENCE [LARGE SCALE GENOMIC DNA]</scope>
    <source>
        <strain evidence="2 3">CCMP1545</strain>
    </source>
</reference>
<dbReference type="EMBL" id="GG663735">
    <property type="protein sequence ID" value="EEH60344.1"/>
    <property type="molecule type" value="Genomic_DNA"/>
</dbReference>